<sequence length="199" mass="21207">MPGSGTGFDANRRLHAQMRPDGGSLAHLLALQQAVAAAAPRGVRPVPSRQLHLTLIHFGKVLDVYRVITAATGISLPDYARLLEGYIERTESLLPAAAFHLQPVRTAGFGAHGRTLAVEYAPTPELSALHAGLLEELEGFLAACGIAGTASFMAGDPNFMFARTLRPHITLVRGYTGPPPGLELGRVTLIPMRVVYPGR</sequence>
<reference evidence="1" key="1">
    <citation type="submission" date="2021-10" db="EMBL/GenBank/DDBJ databases">
        <title>Novel species in genus Arthrobacter.</title>
        <authorList>
            <person name="Liu Y."/>
        </authorList>
    </citation>
    <scope>NUCLEOTIDE SEQUENCE</scope>
    <source>
        <strain evidence="1">Zg-Y462</strain>
        <strain evidence="3">zg-Y462</strain>
    </source>
</reference>
<dbReference type="RefSeq" id="WP_227927645.1">
    <property type="nucleotide sequence ID" value="NZ_CP094984.1"/>
</dbReference>
<dbReference type="EMBL" id="CP094984">
    <property type="protein sequence ID" value="UON91020.1"/>
    <property type="molecule type" value="Genomic_DNA"/>
</dbReference>
<dbReference type="EMBL" id="JAJFZT010000001">
    <property type="protein sequence ID" value="MCC3271186.1"/>
    <property type="molecule type" value="Genomic_DNA"/>
</dbReference>
<name>A0A9X1M529_9MICC</name>
<dbReference type="Proteomes" id="UP001155145">
    <property type="component" value="Unassembled WGS sequence"/>
</dbReference>
<protein>
    <recommendedName>
        <fullName evidence="5">2'-5' RNA ligase</fullName>
    </recommendedName>
</protein>
<dbReference type="InterPro" id="IPR009097">
    <property type="entry name" value="Cyclic_Pdiesterase"/>
</dbReference>
<dbReference type="SUPFAM" id="SSF55144">
    <property type="entry name" value="LigT-like"/>
    <property type="match status" value="1"/>
</dbReference>
<gene>
    <name evidence="1" type="ORF">LJ755_00360</name>
    <name evidence="2" type="ORF">MUK71_10325</name>
</gene>
<keyword evidence="3" id="KW-1185">Reference proteome</keyword>
<evidence type="ECO:0000313" key="1">
    <source>
        <dbReference type="EMBL" id="MCC3271186.1"/>
    </source>
</evidence>
<dbReference type="AlphaFoldDB" id="A0A9X1M529"/>
<dbReference type="Proteomes" id="UP000829758">
    <property type="component" value="Chromosome"/>
</dbReference>
<evidence type="ECO:0000313" key="2">
    <source>
        <dbReference type="EMBL" id="UON91020.1"/>
    </source>
</evidence>
<accession>A0A9X1M529</accession>
<evidence type="ECO:0000313" key="3">
    <source>
        <dbReference type="Proteomes" id="UP000829758"/>
    </source>
</evidence>
<dbReference type="Gene3D" id="3.90.1140.10">
    <property type="entry name" value="Cyclic phosphodiesterase"/>
    <property type="match status" value="1"/>
</dbReference>
<evidence type="ECO:0000313" key="4">
    <source>
        <dbReference type="Proteomes" id="UP001155145"/>
    </source>
</evidence>
<proteinExistence type="predicted"/>
<organism evidence="1 4">
    <name type="scientific">Arthrobacter zhangbolii</name>
    <dbReference type="NCBI Taxonomy" id="2886936"/>
    <lineage>
        <taxon>Bacteria</taxon>
        <taxon>Bacillati</taxon>
        <taxon>Actinomycetota</taxon>
        <taxon>Actinomycetes</taxon>
        <taxon>Micrococcales</taxon>
        <taxon>Micrococcaceae</taxon>
        <taxon>Arthrobacter</taxon>
    </lineage>
</organism>
<evidence type="ECO:0008006" key="5">
    <source>
        <dbReference type="Google" id="ProtNLM"/>
    </source>
</evidence>